<dbReference type="NCBIfam" id="NF033709">
    <property type="entry name" value="PorV_fam"/>
    <property type="match status" value="1"/>
</dbReference>
<dbReference type="AlphaFoldDB" id="A0A1G8F846"/>
<dbReference type="STRING" id="702745.SAMN05421818_1158"/>
<dbReference type="RefSeq" id="WP_090409279.1">
    <property type="nucleotide sequence ID" value="NZ_FNDQ01000015.1"/>
</dbReference>
<dbReference type="Pfam" id="PF19572">
    <property type="entry name" value="PorV"/>
    <property type="match status" value="1"/>
</dbReference>
<evidence type="ECO:0000313" key="3">
    <source>
        <dbReference type="Proteomes" id="UP000243588"/>
    </source>
</evidence>
<evidence type="ECO:0000259" key="1">
    <source>
        <dbReference type="Pfam" id="PF19572"/>
    </source>
</evidence>
<evidence type="ECO:0000313" key="2">
    <source>
        <dbReference type="EMBL" id="SDH78277.1"/>
    </source>
</evidence>
<gene>
    <name evidence="2" type="ORF">SAMN05421818_1158</name>
</gene>
<dbReference type="Proteomes" id="UP000243588">
    <property type="component" value="Unassembled WGS sequence"/>
</dbReference>
<reference evidence="3" key="1">
    <citation type="submission" date="2016-10" db="EMBL/GenBank/DDBJ databases">
        <authorList>
            <person name="Varghese N."/>
            <person name="Submissions S."/>
        </authorList>
    </citation>
    <scope>NUCLEOTIDE SEQUENCE [LARGE SCALE GENOMIC DNA]</scope>
    <source>
        <strain evidence="3">DSM 23313</strain>
    </source>
</reference>
<sequence length="383" mass="42497">MKKVTALLVSVLVGQSLFAQKENRPITTGVPFLLIAGDARSAGMGDIGVATTTDAFSQQHNAAKYAFADQSQGFAVSYTPYMSKITSDMSLGQLNYYNKYNERSAIGASLRYFGMGEIDLREDLNGGVVTKKPNEFAIDVSYSLKLSERFAMAVTGRFINSNLKMPEVDGTSTSASSFAVDISGFYESDKIAFSNFDGKWRAGFNVQNLGPKIKYDEDQYGSFLPANLKLGGSFDFIIDQQNTITVSGELNKLLVPTPPKFNRNNQDDYQMELQKYGDMGWFKGVFKSFGDAPGGFSEEMKEITWSLGAEYLFDNKFAFRTGYFHESVEKGARQYATVGAGFKYNVVSIDLAYLFSTSKINNPMENTLRFSLTFDIGNKRYKG</sequence>
<feature type="domain" description="Type IX secretion system protein PorV" evidence="1">
    <location>
        <begin position="19"/>
        <end position="259"/>
    </location>
</feature>
<dbReference type="InterPro" id="IPR047799">
    <property type="entry name" value="T9SS_OM_PorV"/>
</dbReference>
<protein>
    <recommendedName>
        <fullName evidence="1">Type IX secretion system protein PorV domain-containing protein</fullName>
    </recommendedName>
</protein>
<organism evidence="2 3">
    <name type="scientific">Myroides phaeus</name>
    <dbReference type="NCBI Taxonomy" id="702745"/>
    <lineage>
        <taxon>Bacteria</taxon>
        <taxon>Pseudomonadati</taxon>
        <taxon>Bacteroidota</taxon>
        <taxon>Flavobacteriia</taxon>
        <taxon>Flavobacteriales</taxon>
        <taxon>Flavobacteriaceae</taxon>
        <taxon>Myroides</taxon>
    </lineage>
</organism>
<proteinExistence type="predicted"/>
<dbReference type="NCBIfam" id="NF033710">
    <property type="entry name" value="T9SS_OM_PorV"/>
    <property type="match status" value="1"/>
</dbReference>
<name>A0A1G8F846_9FLAO</name>
<accession>A0A1G8F846</accession>
<dbReference type="EMBL" id="FNDQ01000015">
    <property type="protein sequence ID" value="SDH78277.1"/>
    <property type="molecule type" value="Genomic_DNA"/>
</dbReference>
<dbReference type="InterPro" id="IPR045741">
    <property type="entry name" value="PorV"/>
</dbReference>
<keyword evidence="3" id="KW-1185">Reference proteome</keyword>
<dbReference type="Gene3D" id="2.40.160.60">
    <property type="entry name" value="Outer membrane protein transport protein (OMPP1/FadL/TodX)"/>
    <property type="match status" value="1"/>
</dbReference>